<dbReference type="SUPFAM" id="SSF53067">
    <property type="entry name" value="Actin-like ATPase domain"/>
    <property type="match status" value="1"/>
</dbReference>
<dbReference type="STRING" id="446465.Bfae_28270"/>
<dbReference type="InterPro" id="IPR036390">
    <property type="entry name" value="WH_DNA-bd_sf"/>
</dbReference>
<dbReference type="KEGG" id="bfa:Bfae_28270"/>
<sequence>MTSPGSSPSASGRGRPRRAVPLGHAAMRSANLSLLLRHLHAHGGRSRATLSQETGLSKASVTSLVSDLAERGLVQEGQVERLGTVGRPGTEVRLSPQHVAGVGVELNVDYIAVCLRDLAGQVRFTSSVPMPYVAGPEGSEERTYPPQLVIDRAAAQLQEALDVAAAEGLWVAGATIAPPGPIDYDGAVVRFASNLGWADVPLGEELARRLGPDHPVLSLENDAKLSALAEAPRLARRGIVDLVYLTGDQGVGAGIIAGGRLIRGWSGFSGEVGHIGVDSAGELCRCGRRGCWETLVGFDTVLAALDEQDPARSGRRPMLERLERIRALLDEGDPRLRERFAALAEDLVRGAGVLVDVLNPQAIVLGGYFGYFADALLCPVQAALDERLLAQGGRVEVSGSSFGLDAAAAGGAAVAVERVLDDPLLAPVATPTSP</sequence>
<dbReference type="Gene3D" id="3.30.420.40">
    <property type="match status" value="2"/>
</dbReference>
<dbReference type="Pfam" id="PF12802">
    <property type="entry name" value="MarR_2"/>
    <property type="match status" value="1"/>
</dbReference>
<dbReference type="InterPro" id="IPR000600">
    <property type="entry name" value="ROK"/>
</dbReference>
<evidence type="ECO:0000259" key="2">
    <source>
        <dbReference type="Pfam" id="PF12802"/>
    </source>
</evidence>
<dbReference type="InterPro" id="IPR043129">
    <property type="entry name" value="ATPase_NBD"/>
</dbReference>
<feature type="domain" description="HTH marR-type" evidence="2">
    <location>
        <begin position="34"/>
        <end position="75"/>
    </location>
</feature>
<protein>
    <submittedName>
        <fullName evidence="3">Transcriptional regulator/sugar kinase</fullName>
    </submittedName>
</protein>
<evidence type="ECO:0000256" key="1">
    <source>
        <dbReference type="ARBA" id="ARBA00006479"/>
    </source>
</evidence>
<reference evidence="3 4" key="1">
    <citation type="journal article" date="2009" name="Stand. Genomic Sci.">
        <title>Complete genome sequence of Brachybacterium faecium type strain (Schefferle 6-10).</title>
        <authorList>
            <person name="Lapidus A."/>
            <person name="Pukall R."/>
            <person name="Labuttii K."/>
            <person name="Copeland A."/>
            <person name="Del Rio T.G."/>
            <person name="Nolan M."/>
            <person name="Chen F."/>
            <person name="Lucas S."/>
            <person name="Tice H."/>
            <person name="Cheng J.F."/>
            <person name="Bruce D."/>
            <person name="Goodwin L."/>
            <person name="Pitluck S."/>
            <person name="Rohde M."/>
            <person name="Goker M."/>
            <person name="Pati A."/>
            <person name="Ivanova N."/>
            <person name="Mavrommatis K."/>
            <person name="Chen A."/>
            <person name="Palaniappan K."/>
            <person name="D'haeseleer P."/>
            <person name="Chain P."/>
            <person name="Bristow J."/>
            <person name="Eisen J.A."/>
            <person name="Markowitz V."/>
            <person name="Hugenholtz P."/>
            <person name="Kyrpides N.C."/>
            <person name="Klenk H.P."/>
        </authorList>
    </citation>
    <scope>NUCLEOTIDE SEQUENCE [LARGE SCALE GENOMIC DNA]</scope>
    <source>
        <strain evidence="4">ATCC 43885 / DSM 4810 / JCM 11609 / LMG 19847 / NBRC 14762 / NCIMB 9860 / 6-10</strain>
    </source>
</reference>
<keyword evidence="3" id="KW-0418">Kinase</keyword>
<dbReference type="GO" id="GO:0003700">
    <property type="term" value="F:DNA-binding transcription factor activity"/>
    <property type="evidence" value="ECO:0007669"/>
    <property type="project" value="InterPro"/>
</dbReference>
<dbReference type="AlphaFoldDB" id="C7MHS5"/>
<dbReference type="Gene3D" id="1.10.10.10">
    <property type="entry name" value="Winged helix-like DNA-binding domain superfamily/Winged helix DNA-binding domain"/>
    <property type="match status" value="1"/>
</dbReference>
<dbReference type="InterPro" id="IPR036388">
    <property type="entry name" value="WH-like_DNA-bd_sf"/>
</dbReference>
<dbReference type="Pfam" id="PF00480">
    <property type="entry name" value="ROK"/>
    <property type="match status" value="1"/>
</dbReference>
<name>C7MHS5_BRAFD</name>
<organism evidence="3 4">
    <name type="scientific">Brachybacterium faecium (strain ATCC 43885 / DSM 4810 / JCM 11609 / LMG 19847 / NBRC 14762 / NCIMB 9860 / 6-10)</name>
    <dbReference type="NCBI Taxonomy" id="446465"/>
    <lineage>
        <taxon>Bacteria</taxon>
        <taxon>Bacillati</taxon>
        <taxon>Actinomycetota</taxon>
        <taxon>Actinomycetes</taxon>
        <taxon>Micrococcales</taxon>
        <taxon>Dermabacteraceae</taxon>
        <taxon>Brachybacterium</taxon>
    </lineage>
</organism>
<evidence type="ECO:0000313" key="3">
    <source>
        <dbReference type="EMBL" id="ACU86592.1"/>
    </source>
</evidence>
<keyword evidence="4" id="KW-1185">Reference proteome</keyword>
<dbReference type="EMBL" id="CP001643">
    <property type="protein sequence ID" value="ACU86592.1"/>
    <property type="molecule type" value="Genomic_DNA"/>
</dbReference>
<dbReference type="eggNOG" id="COG1846">
    <property type="taxonomic scope" value="Bacteria"/>
</dbReference>
<dbReference type="PANTHER" id="PTHR18964:SF149">
    <property type="entry name" value="BIFUNCTIONAL UDP-N-ACETYLGLUCOSAMINE 2-EPIMERASE_N-ACETYLMANNOSAMINE KINASE"/>
    <property type="match status" value="1"/>
</dbReference>
<dbReference type="InterPro" id="IPR000835">
    <property type="entry name" value="HTH_MarR-typ"/>
</dbReference>
<accession>C7MHS5</accession>
<keyword evidence="3" id="KW-0808">Transferase</keyword>
<dbReference type="HOGENOM" id="CLU_036604_13_2_11"/>
<gene>
    <name evidence="3" type="ordered locus">Bfae_28270</name>
</gene>
<dbReference type="SUPFAM" id="SSF46785">
    <property type="entry name" value="Winged helix' DNA-binding domain"/>
    <property type="match status" value="1"/>
</dbReference>
<proteinExistence type="inferred from homology"/>
<comment type="similarity">
    <text evidence="1">Belongs to the ROK (NagC/XylR) family.</text>
</comment>
<dbReference type="Proteomes" id="UP000001919">
    <property type="component" value="Chromosome"/>
</dbReference>
<dbReference type="OrthoDB" id="4083144at2"/>
<dbReference type="PATRIC" id="fig|446465.5.peg.2786"/>
<dbReference type="PANTHER" id="PTHR18964">
    <property type="entry name" value="ROK (REPRESSOR, ORF, KINASE) FAMILY"/>
    <property type="match status" value="1"/>
</dbReference>
<dbReference type="eggNOG" id="COG1940">
    <property type="taxonomic scope" value="Bacteria"/>
</dbReference>
<dbReference type="GO" id="GO:0016301">
    <property type="term" value="F:kinase activity"/>
    <property type="evidence" value="ECO:0007669"/>
    <property type="project" value="UniProtKB-KW"/>
</dbReference>
<evidence type="ECO:0000313" key="4">
    <source>
        <dbReference type="Proteomes" id="UP000001919"/>
    </source>
</evidence>